<protein>
    <recommendedName>
        <fullName evidence="5">TM2 domain-containing protein</fullName>
    </recommendedName>
</protein>
<accession>A0ABT6C5U2</accession>
<feature type="transmembrane region" description="Helical" evidence="2">
    <location>
        <begin position="45"/>
        <end position="63"/>
    </location>
</feature>
<name>A0ABT6C5U2_9MICO</name>
<feature type="transmembrane region" description="Helical" evidence="2">
    <location>
        <begin position="21"/>
        <end position="39"/>
    </location>
</feature>
<keyword evidence="4" id="KW-1185">Reference proteome</keyword>
<gene>
    <name evidence="3" type="ORF">P4R38_05540</name>
</gene>
<evidence type="ECO:0008006" key="5">
    <source>
        <dbReference type="Google" id="ProtNLM"/>
    </source>
</evidence>
<keyword evidence="2" id="KW-1133">Transmembrane helix</keyword>
<reference evidence="3 4" key="1">
    <citation type="submission" date="2023-03" db="EMBL/GenBank/DDBJ databases">
        <title>YIM 133296 draft genome.</title>
        <authorList>
            <person name="Xiong L."/>
        </authorList>
    </citation>
    <scope>NUCLEOTIDE SEQUENCE [LARGE SCALE GENOMIC DNA]</scope>
    <source>
        <strain evidence="3 4">YIM 133296</strain>
    </source>
</reference>
<feature type="compositionally biased region" description="Basic and acidic residues" evidence="1">
    <location>
        <begin position="97"/>
        <end position="109"/>
    </location>
</feature>
<evidence type="ECO:0000313" key="4">
    <source>
        <dbReference type="Proteomes" id="UP001528912"/>
    </source>
</evidence>
<comment type="caution">
    <text evidence="3">The sequence shown here is derived from an EMBL/GenBank/DDBJ whole genome shotgun (WGS) entry which is preliminary data.</text>
</comment>
<feature type="region of interest" description="Disordered" evidence="1">
    <location>
        <begin position="1"/>
        <end position="20"/>
    </location>
</feature>
<evidence type="ECO:0000256" key="1">
    <source>
        <dbReference type="SAM" id="MobiDB-lite"/>
    </source>
</evidence>
<sequence length="109" mass="11492">MNPFAERSSREDQNAAPVGGRGDALVWTVLGVVLVGVGWGVHRLLIIGVGVFVLVPGLLMLLLDRIAGRRPAVRSDSHRRTRHRADAARAGGGATRARHDHDDSGGSAG</sequence>
<keyword evidence="2" id="KW-0812">Transmembrane</keyword>
<dbReference type="Proteomes" id="UP001528912">
    <property type="component" value="Unassembled WGS sequence"/>
</dbReference>
<keyword evidence="2" id="KW-0472">Membrane</keyword>
<dbReference type="EMBL" id="JAROAV010000021">
    <property type="protein sequence ID" value="MDF8263702.1"/>
    <property type="molecule type" value="Genomic_DNA"/>
</dbReference>
<dbReference type="RefSeq" id="WP_277191369.1">
    <property type="nucleotide sequence ID" value="NZ_JAROAV010000021.1"/>
</dbReference>
<evidence type="ECO:0000256" key="2">
    <source>
        <dbReference type="SAM" id="Phobius"/>
    </source>
</evidence>
<organism evidence="3 4">
    <name type="scientific">Luteipulveratus flavus</name>
    <dbReference type="NCBI Taxonomy" id="3031728"/>
    <lineage>
        <taxon>Bacteria</taxon>
        <taxon>Bacillati</taxon>
        <taxon>Actinomycetota</taxon>
        <taxon>Actinomycetes</taxon>
        <taxon>Micrococcales</taxon>
        <taxon>Dermacoccaceae</taxon>
        <taxon>Luteipulveratus</taxon>
    </lineage>
</organism>
<evidence type="ECO:0000313" key="3">
    <source>
        <dbReference type="EMBL" id="MDF8263702.1"/>
    </source>
</evidence>
<feature type="region of interest" description="Disordered" evidence="1">
    <location>
        <begin position="71"/>
        <end position="109"/>
    </location>
</feature>
<proteinExistence type="predicted"/>